<dbReference type="Proteomes" id="UP001500943">
    <property type="component" value="Unassembled WGS sequence"/>
</dbReference>
<evidence type="ECO:0000313" key="3">
    <source>
        <dbReference type="EMBL" id="GAA1210097.1"/>
    </source>
</evidence>
<gene>
    <name evidence="3" type="ORF">GCM10009655_06530</name>
</gene>
<evidence type="ECO:0008006" key="5">
    <source>
        <dbReference type="Google" id="ProtNLM"/>
    </source>
</evidence>
<organism evidence="3 4">
    <name type="scientific">Rhodoglobus aureus</name>
    <dbReference type="NCBI Taxonomy" id="191497"/>
    <lineage>
        <taxon>Bacteria</taxon>
        <taxon>Bacillati</taxon>
        <taxon>Actinomycetota</taxon>
        <taxon>Actinomycetes</taxon>
        <taxon>Micrococcales</taxon>
        <taxon>Microbacteriaceae</taxon>
        <taxon>Rhodoglobus</taxon>
    </lineage>
</organism>
<keyword evidence="2" id="KW-0812">Transmembrane</keyword>
<keyword evidence="2" id="KW-1133">Transmembrane helix</keyword>
<accession>A0ABN1VI70</accession>
<dbReference type="EMBL" id="BAAAKW010000016">
    <property type="protein sequence ID" value="GAA1210097.1"/>
    <property type="molecule type" value="Genomic_DNA"/>
</dbReference>
<dbReference type="RefSeq" id="WP_343923129.1">
    <property type="nucleotide sequence ID" value="NZ_BAAAKW010000016.1"/>
</dbReference>
<keyword evidence="4" id="KW-1185">Reference proteome</keyword>
<protein>
    <recommendedName>
        <fullName evidence="5">Cell division protein FtsL</fullName>
    </recommendedName>
</protein>
<evidence type="ECO:0000256" key="1">
    <source>
        <dbReference type="SAM" id="MobiDB-lite"/>
    </source>
</evidence>
<reference evidence="3 4" key="1">
    <citation type="journal article" date="2019" name="Int. J. Syst. Evol. Microbiol.">
        <title>The Global Catalogue of Microorganisms (GCM) 10K type strain sequencing project: providing services to taxonomists for standard genome sequencing and annotation.</title>
        <authorList>
            <consortium name="The Broad Institute Genomics Platform"/>
            <consortium name="The Broad Institute Genome Sequencing Center for Infectious Disease"/>
            <person name="Wu L."/>
            <person name="Ma J."/>
        </authorList>
    </citation>
    <scope>NUCLEOTIDE SEQUENCE [LARGE SCALE GENOMIC DNA]</scope>
    <source>
        <strain evidence="3 4">JCM 12762</strain>
    </source>
</reference>
<feature type="transmembrane region" description="Helical" evidence="2">
    <location>
        <begin position="38"/>
        <end position="62"/>
    </location>
</feature>
<comment type="caution">
    <text evidence="3">The sequence shown here is derived from an EMBL/GenBank/DDBJ whole genome shotgun (WGS) entry which is preliminary data.</text>
</comment>
<proteinExistence type="predicted"/>
<keyword evidence="2" id="KW-0472">Membrane</keyword>
<evidence type="ECO:0000313" key="4">
    <source>
        <dbReference type="Proteomes" id="UP001500943"/>
    </source>
</evidence>
<sequence>MSTNLAYAQPQPLQTPGQRPSHIEIVTTRAQRKARPRALYAVVTVASMFVILAAQLLLSIVVTQGAYQIDSLQDQQKLLNRTEQNLLESLALQSSSQNLAAQAAGFGMIPNAAPYSLNVANGSVFRLPGSADPTGCGGKCGLVGNTLLTGMPLVSTEVAAAAKAAKATAAAAAATTVASSSTSSGTAASSAAPEAANNAIPAPVTR</sequence>
<name>A0ABN1VI70_9MICO</name>
<feature type="region of interest" description="Disordered" evidence="1">
    <location>
        <begin position="178"/>
        <end position="206"/>
    </location>
</feature>
<evidence type="ECO:0000256" key="2">
    <source>
        <dbReference type="SAM" id="Phobius"/>
    </source>
</evidence>